<evidence type="ECO:0000313" key="1">
    <source>
        <dbReference type="EMBL" id="MDE8648452.1"/>
    </source>
</evidence>
<gene>
    <name evidence="1" type="ORF">PXH69_26130</name>
</gene>
<name>A0AAW6LLF2_RHOSG</name>
<dbReference type="RefSeq" id="WP_156778931.1">
    <property type="nucleotide sequence ID" value="NZ_AP026691.1"/>
</dbReference>
<proteinExistence type="predicted"/>
<reference evidence="1" key="1">
    <citation type="submission" date="2023-02" db="EMBL/GenBank/DDBJ databases">
        <title>A novel hydrolase synthesized by Rhodococcus erythropolis HQ is responsible for the detoxification of Zearalenone.</title>
        <authorList>
            <person name="Hu J."/>
            <person name="Xu J."/>
        </authorList>
    </citation>
    <scope>NUCLEOTIDE SEQUENCE</scope>
    <source>
        <strain evidence="1">HQ</strain>
    </source>
</reference>
<accession>A0AAW6LLF2</accession>
<dbReference type="EMBL" id="JARDXE010000019">
    <property type="protein sequence ID" value="MDE8648452.1"/>
    <property type="molecule type" value="Genomic_DNA"/>
</dbReference>
<evidence type="ECO:0000313" key="2">
    <source>
        <dbReference type="Proteomes" id="UP001217325"/>
    </source>
</evidence>
<dbReference type="Proteomes" id="UP001217325">
    <property type="component" value="Unassembled WGS sequence"/>
</dbReference>
<dbReference type="AlphaFoldDB" id="A0AAW6LLF2"/>
<organism evidence="1 2">
    <name type="scientific">Rhodococcus qingshengii</name>
    <dbReference type="NCBI Taxonomy" id="334542"/>
    <lineage>
        <taxon>Bacteria</taxon>
        <taxon>Bacillati</taxon>
        <taxon>Actinomycetota</taxon>
        <taxon>Actinomycetes</taxon>
        <taxon>Mycobacteriales</taxon>
        <taxon>Nocardiaceae</taxon>
        <taxon>Rhodococcus</taxon>
        <taxon>Rhodococcus erythropolis group</taxon>
    </lineage>
</organism>
<comment type="caution">
    <text evidence="1">The sequence shown here is derived from an EMBL/GenBank/DDBJ whole genome shotgun (WGS) entry which is preliminary data.</text>
</comment>
<sequence>MNPSVMKQRIPNGEVPTVEEFVTAPPALRALPIPRIEAVDGRVQIN</sequence>
<protein>
    <submittedName>
        <fullName evidence="1">Uncharacterized protein</fullName>
    </submittedName>
</protein>